<dbReference type="Gene3D" id="3.30.460.30">
    <property type="entry name" value="Glutamyl-tRNA reductase, N-terminal domain"/>
    <property type="match status" value="1"/>
</dbReference>
<dbReference type="GO" id="GO:0050661">
    <property type="term" value="F:NADP binding"/>
    <property type="evidence" value="ECO:0007669"/>
    <property type="project" value="InterPro"/>
</dbReference>
<evidence type="ECO:0000313" key="2">
    <source>
        <dbReference type="EMBL" id="MDV6236377.1"/>
    </source>
</evidence>
<comment type="caution">
    <text evidence="3">The sequence shown here is derived from an EMBL/GenBank/DDBJ whole genome shotgun (WGS) entry which is preliminary data.</text>
</comment>
<dbReference type="GO" id="GO:0008883">
    <property type="term" value="F:glutamyl-tRNA reductase activity"/>
    <property type="evidence" value="ECO:0007669"/>
    <property type="project" value="InterPro"/>
</dbReference>
<reference evidence="2 4" key="2">
    <citation type="journal article" date="2018" name="Microb. Genom.">
        <title>Deciphering the unexplored Leptospira diversity from soils uncovers genomic evolution to virulence.</title>
        <authorList>
            <person name="Thibeaux R."/>
            <person name="Iraola G."/>
            <person name="Ferres I."/>
            <person name="Bierque E."/>
            <person name="Girault D."/>
            <person name="Soupe-Gilbert M.E."/>
            <person name="Picardeau M."/>
            <person name="Goarant C."/>
        </authorList>
    </citation>
    <scope>NUCLEOTIDE SEQUENCE [LARGE SCALE GENOMIC DNA]</scope>
    <source>
        <strain evidence="2 4">ATI7-C-A5</strain>
    </source>
</reference>
<accession>A0A2N0BC85</accession>
<protein>
    <submittedName>
        <fullName evidence="3">Glutamyl-tRNA reductase</fullName>
    </submittedName>
</protein>
<evidence type="ECO:0000313" key="4">
    <source>
        <dbReference type="Proteomes" id="UP000232122"/>
    </source>
</evidence>
<evidence type="ECO:0000313" key="3">
    <source>
        <dbReference type="EMBL" id="PJZ94123.1"/>
    </source>
</evidence>
<keyword evidence="4" id="KW-1185">Reference proteome</keyword>
<dbReference type="RefSeq" id="WP_100764680.1">
    <property type="nucleotide sequence ID" value="NZ_NPEF02000013.1"/>
</dbReference>
<dbReference type="Proteomes" id="UP000232122">
    <property type="component" value="Unassembled WGS sequence"/>
</dbReference>
<sequence length="292" mass="33700">MWSTLRVYHSTQKDREIAEVPGSYSWSTCMRTIWIADSRIHREPRTSVPLETYSGYEGYRFLLEVISGLHSRLLGETEVLAQFRDKFKNGSLPSSAFGEYLAKLRDLLIQDSRNIRSRYLQNIGEQSYGGLANKYLKDETNLVLLGTGQLAEKILPWLKHRKVRLVGRNETRLSELSATFDVPVQTLNEWIPDAADRAIVVAAPIDLTPYLDRMNSDSLLIDFREVPLERDIPDRIQHVPFAAMLDSLRETEERAKRIRETVRPALDDLVEERELEAQQFIFGWEDLTCPAF</sequence>
<dbReference type="EMBL" id="NPEF01000027">
    <property type="protein sequence ID" value="PJZ94123.1"/>
    <property type="molecule type" value="Genomic_DNA"/>
</dbReference>
<dbReference type="AlphaFoldDB" id="A0A2N0BC85"/>
<dbReference type="OrthoDB" id="5289779at2"/>
<reference evidence="2" key="3">
    <citation type="submission" date="2023-10" db="EMBL/GenBank/DDBJ databases">
        <authorList>
            <person name="Picardeau M."/>
            <person name="Thibeaux R."/>
        </authorList>
    </citation>
    <scope>NUCLEOTIDE SEQUENCE</scope>
    <source>
        <strain evidence="2">ATI7-C-A5</strain>
    </source>
</reference>
<dbReference type="EMBL" id="NPEF02000013">
    <property type="protein sequence ID" value="MDV6236377.1"/>
    <property type="molecule type" value="Genomic_DNA"/>
</dbReference>
<dbReference type="GO" id="GO:0033014">
    <property type="term" value="P:tetrapyrrole biosynthetic process"/>
    <property type="evidence" value="ECO:0007669"/>
    <property type="project" value="InterPro"/>
</dbReference>
<dbReference type="InterPro" id="IPR036343">
    <property type="entry name" value="GluRdtase_N_sf"/>
</dbReference>
<name>A0A2N0BC85_9LEPT</name>
<dbReference type="Gene3D" id="3.40.50.720">
    <property type="entry name" value="NAD(P)-binding Rossmann-like Domain"/>
    <property type="match status" value="1"/>
</dbReference>
<dbReference type="Pfam" id="PF05201">
    <property type="entry name" value="GlutR_N"/>
    <property type="match status" value="1"/>
</dbReference>
<evidence type="ECO:0000259" key="1">
    <source>
        <dbReference type="Pfam" id="PF05201"/>
    </source>
</evidence>
<dbReference type="SUPFAM" id="SSF69742">
    <property type="entry name" value="Glutamyl tRNA-reductase catalytic, N-terminal domain"/>
    <property type="match status" value="1"/>
</dbReference>
<organism evidence="3">
    <name type="scientific">Leptospira ellisii</name>
    <dbReference type="NCBI Taxonomy" id="2023197"/>
    <lineage>
        <taxon>Bacteria</taxon>
        <taxon>Pseudomonadati</taxon>
        <taxon>Spirochaetota</taxon>
        <taxon>Spirochaetia</taxon>
        <taxon>Leptospirales</taxon>
        <taxon>Leptospiraceae</taxon>
        <taxon>Leptospira</taxon>
    </lineage>
</organism>
<reference evidence="3" key="1">
    <citation type="submission" date="2017-07" db="EMBL/GenBank/DDBJ databases">
        <title>Leptospira spp. isolated from tropical soils.</title>
        <authorList>
            <person name="Thibeaux R."/>
            <person name="Iraola G."/>
            <person name="Ferres I."/>
            <person name="Bierque E."/>
            <person name="Girault D."/>
            <person name="Soupe-Gilbert M.-E."/>
            <person name="Picardeau M."/>
            <person name="Goarant C."/>
        </authorList>
    </citation>
    <scope>NUCLEOTIDE SEQUENCE [LARGE SCALE GENOMIC DNA]</scope>
    <source>
        <strain evidence="3">ATI7-C-A5</strain>
    </source>
</reference>
<feature type="domain" description="Glutamyl-tRNA reductase N-terminal" evidence="1">
    <location>
        <begin position="43"/>
        <end position="117"/>
    </location>
</feature>
<dbReference type="InterPro" id="IPR015895">
    <property type="entry name" value="4pyrrol_synth_GluRdtase_N"/>
</dbReference>
<proteinExistence type="predicted"/>
<gene>
    <name evidence="2" type="ORF">CH379_012145</name>
    <name evidence="3" type="ORF">CH379_04270</name>
</gene>